<dbReference type="Proteomes" id="UP001596025">
    <property type="component" value="Unassembled WGS sequence"/>
</dbReference>
<evidence type="ECO:0000313" key="3">
    <source>
        <dbReference type="Proteomes" id="UP001596025"/>
    </source>
</evidence>
<gene>
    <name evidence="2" type="ORF">ACFO3M_16550</name>
</gene>
<accession>A0ABV9LPG2</accession>
<organism evidence="2 3">
    <name type="scientific">Geodermatophilus arenarius</name>
    <dbReference type="NCBI Taxonomy" id="1137990"/>
    <lineage>
        <taxon>Bacteria</taxon>
        <taxon>Bacillati</taxon>
        <taxon>Actinomycetota</taxon>
        <taxon>Actinomycetes</taxon>
        <taxon>Geodermatophilales</taxon>
        <taxon>Geodermatophilaceae</taxon>
        <taxon>Geodermatophilus</taxon>
    </lineage>
</organism>
<evidence type="ECO:0000313" key="2">
    <source>
        <dbReference type="EMBL" id="MFC4695010.1"/>
    </source>
</evidence>
<dbReference type="Gene3D" id="3.20.180.10">
    <property type="entry name" value="PNP-oxidase-like"/>
    <property type="match status" value="1"/>
</dbReference>
<dbReference type="InterPro" id="IPR037119">
    <property type="entry name" value="Haem_oxidase_HugZ-like_sf"/>
</dbReference>
<reference evidence="3" key="1">
    <citation type="journal article" date="2019" name="Int. J. Syst. Evol. Microbiol.">
        <title>The Global Catalogue of Microorganisms (GCM) 10K type strain sequencing project: providing services to taxonomists for standard genome sequencing and annotation.</title>
        <authorList>
            <consortium name="The Broad Institute Genomics Platform"/>
            <consortium name="The Broad Institute Genome Sequencing Center for Infectious Disease"/>
            <person name="Wu L."/>
            <person name="Ma J."/>
        </authorList>
    </citation>
    <scope>NUCLEOTIDE SEQUENCE [LARGE SCALE GENOMIC DNA]</scope>
    <source>
        <strain evidence="3">CCUG 62763</strain>
    </source>
</reference>
<feature type="region of interest" description="Disordered" evidence="1">
    <location>
        <begin position="157"/>
        <end position="176"/>
    </location>
</feature>
<protein>
    <submittedName>
        <fullName evidence="2">DUF2470 domain-containing protein</fullName>
    </submittedName>
</protein>
<proteinExistence type="predicted"/>
<name>A0ABV9LPG2_9ACTN</name>
<keyword evidence="3" id="KW-1185">Reference proteome</keyword>
<evidence type="ECO:0000256" key="1">
    <source>
        <dbReference type="SAM" id="MobiDB-lite"/>
    </source>
</evidence>
<dbReference type="EMBL" id="JBHSGR010000019">
    <property type="protein sequence ID" value="MFC4695010.1"/>
    <property type="molecule type" value="Genomic_DNA"/>
</dbReference>
<sequence length="254" mass="26064">MTAGPSSRAGSGTTGIPQPSPAERARTVAARASAALHAVGVGAVEVTVTGTTASGQVLVVVPADGRLATALRTSPLGDLPARLTVTDRTPFPVQHPVRGQVELSGWLTPVHPAGVQAALLDLADVRPSDALLDVGLGAVLLRLDLAEVLLTDAGTSSEVEPEEFADARPDPVSADESGLATVHAGALDTLRGRVRAWAGPRDDVRLLGLDRHGVRFRVEARHSCHDLRVPFRAPLTGGEGLAAALDTLLACGPA</sequence>
<dbReference type="RefSeq" id="WP_387991101.1">
    <property type="nucleotide sequence ID" value="NZ_JBHSGR010000019.1"/>
</dbReference>
<dbReference type="SUPFAM" id="SSF50475">
    <property type="entry name" value="FMN-binding split barrel"/>
    <property type="match status" value="1"/>
</dbReference>
<feature type="compositionally biased region" description="Polar residues" evidence="1">
    <location>
        <begin position="1"/>
        <end position="17"/>
    </location>
</feature>
<feature type="region of interest" description="Disordered" evidence="1">
    <location>
        <begin position="1"/>
        <end position="25"/>
    </location>
</feature>
<comment type="caution">
    <text evidence="2">The sequence shown here is derived from an EMBL/GenBank/DDBJ whole genome shotgun (WGS) entry which is preliminary data.</text>
</comment>